<feature type="transmembrane region" description="Helical" evidence="1">
    <location>
        <begin position="60"/>
        <end position="81"/>
    </location>
</feature>
<evidence type="ECO:0000313" key="4">
    <source>
        <dbReference type="Proteomes" id="UP000176603"/>
    </source>
</evidence>
<sequence length="184" mass="20983">MIDLSKLPGTAADEENVFFLRSHWLILLPIAIGFLIVLVLPFAVWFGVNASNPEFFGTPGYATLYVLGASIFFLYAWLFLFQSFIDYFLDIWIITTHRVIDIQQTGLFGRTTSELLLDRVQDVSSEVKGFIHTIFDYGDVRVQTAGEKERFVFENVPHPVHVSKRILELAERRRSAQAIPAVND</sequence>
<dbReference type="AlphaFoldDB" id="A0A1F7UJU0"/>
<dbReference type="Pfam" id="PF03703">
    <property type="entry name" value="bPH_2"/>
    <property type="match status" value="1"/>
</dbReference>
<evidence type="ECO:0000313" key="3">
    <source>
        <dbReference type="EMBL" id="OGL78515.1"/>
    </source>
</evidence>
<dbReference type="STRING" id="1802399.A3E39_01500"/>
<gene>
    <name evidence="3" type="ORF">A3E39_01500</name>
</gene>
<proteinExistence type="predicted"/>
<comment type="caution">
    <text evidence="3">The sequence shown here is derived from an EMBL/GenBank/DDBJ whole genome shotgun (WGS) entry which is preliminary data.</text>
</comment>
<dbReference type="InterPro" id="IPR005182">
    <property type="entry name" value="YdbS-like_PH"/>
</dbReference>
<keyword evidence="1" id="KW-0812">Transmembrane</keyword>
<feature type="transmembrane region" description="Helical" evidence="1">
    <location>
        <begin position="24"/>
        <end position="48"/>
    </location>
</feature>
<evidence type="ECO:0000256" key="1">
    <source>
        <dbReference type="SAM" id="Phobius"/>
    </source>
</evidence>
<dbReference type="Proteomes" id="UP000176603">
    <property type="component" value="Unassembled WGS sequence"/>
</dbReference>
<feature type="domain" description="YdbS-like PH" evidence="2">
    <location>
        <begin position="93"/>
        <end position="162"/>
    </location>
</feature>
<dbReference type="EMBL" id="MGEH01000029">
    <property type="protein sequence ID" value="OGL78515.1"/>
    <property type="molecule type" value="Genomic_DNA"/>
</dbReference>
<keyword evidence="1" id="KW-1133">Transmembrane helix</keyword>
<protein>
    <recommendedName>
        <fullName evidence="2">YdbS-like PH domain-containing protein</fullName>
    </recommendedName>
</protein>
<accession>A0A1F7UJU0</accession>
<keyword evidence="1" id="KW-0472">Membrane</keyword>
<reference evidence="3 4" key="1">
    <citation type="journal article" date="2016" name="Nat. Commun.">
        <title>Thousands of microbial genomes shed light on interconnected biogeochemical processes in an aquifer system.</title>
        <authorList>
            <person name="Anantharaman K."/>
            <person name="Brown C.T."/>
            <person name="Hug L.A."/>
            <person name="Sharon I."/>
            <person name="Castelle C.J."/>
            <person name="Probst A.J."/>
            <person name="Thomas B.C."/>
            <person name="Singh A."/>
            <person name="Wilkins M.J."/>
            <person name="Karaoz U."/>
            <person name="Brodie E.L."/>
            <person name="Williams K.H."/>
            <person name="Hubbard S.S."/>
            <person name="Banfield J.F."/>
        </authorList>
    </citation>
    <scope>NUCLEOTIDE SEQUENCE [LARGE SCALE GENOMIC DNA]</scope>
</reference>
<dbReference type="PANTHER" id="PTHR37938:SF1">
    <property type="entry name" value="BLL0215 PROTEIN"/>
    <property type="match status" value="1"/>
</dbReference>
<name>A0A1F7UJU0_9BACT</name>
<organism evidence="3 4">
    <name type="scientific">Candidatus Uhrbacteria bacterium RIFCSPHIGHO2_12_FULL_60_25</name>
    <dbReference type="NCBI Taxonomy" id="1802399"/>
    <lineage>
        <taxon>Bacteria</taxon>
        <taxon>Candidatus Uhriibacteriota</taxon>
    </lineage>
</organism>
<dbReference type="PANTHER" id="PTHR37938">
    <property type="entry name" value="BLL0215 PROTEIN"/>
    <property type="match status" value="1"/>
</dbReference>
<evidence type="ECO:0000259" key="2">
    <source>
        <dbReference type="Pfam" id="PF03703"/>
    </source>
</evidence>